<evidence type="ECO:0000256" key="1">
    <source>
        <dbReference type="ARBA" id="ARBA00022723"/>
    </source>
</evidence>
<dbReference type="Pfam" id="PF12710">
    <property type="entry name" value="HAD"/>
    <property type="match status" value="1"/>
</dbReference>
<keyword evidence="1" id="KW-0479">Metal-binding</keyword>
<keyword evidence="3" id="KW-0460">Magnesium</keyword>
<dbReference type="InterPro" id="IPR036412">
    <property type="entry name" value="HAD-like_sf"/>
</dbReference>
<dbReference type="PANTHER" id="PTHR43344">
    <property type="entry name" value="PHOSPHOSERINE PHOSPHATASE"/>
    <property type="match status" value="1"/>
</dbReference>
<evidence type="ECO:0000256" key="2">
    <source>
        <dbReference type="ARBA" id="ARBA00022801"/>
    </source>
</evidence>
<keyword evidence="2" id="KW-0378">Hydrolase</keyword>
<keyword evidence="5" id="KW-1185">Reference proteome</keyword>
<name>A0ABS3AQW6_9BACT</name>
<evidence type="ECO:0000256" key="3">
    <source>
        <dbReference type="ARBA" id="ARBA00022842"/>
    </source>
</evidence>
<dbReference type="InterPro" id="IPR050582">
    <property type="entry name" value="HAD-like_SerB"/>
</dbReference>
<organism evidence="4 5">
    <name type="scientific">Simkania negevensis</name>
    <dbReference type="NCBI Taxonomy" id="83561"/>
    <lineage>
        <taxon>Bacteria</taxon>
        <taxon>Pseudomonadati</taxon>
        <taxon>Chlamydiota</taxon>
        <taxon>Chlamydiia</taxon>
        <taxon>Parachlamydiales</taxon>
        <taxon>Simkaniaceae</taxon>
        <taxon>Simkania</taxon>
    </lineage>
</organism>
<dbReference type="InterPro" id="IPR023214">
    <property type="entry name" value="HAD_sf"/>
</dbReference>
<dbReference type="Gene3D" id="1.20.1440.100">
    <property type="entry name" value="SG protein - dephosphorylation function"/>
    <property type="match status" value="1"/>
</dbReference>
<comment type="caution">
    <text evidence="4">The sequence shown here is derived from an EMBL/GenBank/DDBJ whole genome shotgun (WGS) entry which is preliminary data.</text>
</comment>
<sequence>MTDHILDREEFSRPTCLVAFDLDHTLFKGNSTACLGRYLYHKKVFTLPQIATCIGYYLMHKWCGLSLHTLHTSLFNKFLRGFSADLLAEYIDDFLRIAFATMPYPPAMERFDEAKKRGHHTLLLSNSPDFIVAAIAGYLGCSGYYASKYTVDDNGRLDKLEYLVEGKDKARFLLECAEELGISMQETTAYSDSILDLPFLNQAGRAVAVTPDRALKRIALQNRWEII</sequence>
<protein>
    <submittedName>
        <fullName evidence="4">HAD family phosphatase</fullName>
    </submittedName>
</protein>
<proteinExistence type="predicted"/>
<dbReference type="Proteomes" id="UP000722121">
    <property type="component" value="Unassembled WGS sequence"/>
</dbReference>
<dbReference type="EMBL" id="JAFITR010000037">
    <property type="protein sequence ID" value="MBN4066904.1"/>
    <property type="molecule type" value="Genomic_DNA"/>
</dbReference>
<dbReference type="PANTHER" id="PTHR43344:SF13">
    <property type="entry name" value="PHOSPHATASE RV3661-RELATED"/>
    <property type="match status" value="1"/>
</dbReference>
<accession>A0ABS3AQW6</accession>
<reference evidence="4 5" key="1">
    <citation type="submission" date="2021-02" db="EMBL/GenBank/DDBJ databases">
        <title>Activity-based single-cell genomes from oceanic crustal fluid captures similar information to metagenomic and metatranscriptomic surveys with orders of magnitude less sampling.</title>
        <authorList>
            <person name="D'Angelo T.S."/>
            <person name="Orcutt B.N."/>
        </authorList>
    </citation>
    <scope>NUCLEOTIDE SEQUENCE [LARGE SCALE GENOMIC DNA]</scope>
    <source>
        <strain evidence="4">AH-315-G07</strain>
    </source>
</reference>
<dbReference type="SUPFAM" id="SSF56784">
    <property type="entry name" value="HAD-like"/>
    <property type="match status" value="1"/>
</dbReference>
<dbReference type="Gene3D" id="3.40.50.1000">
    <property type="entry name" value="HAD superfamily/HAD-like"/>
    <property type="match status" value="1"/>
</dbReference>
<dbReference type="NCBIfam" id="TIGR01488">
    <property type="entry name" value="HAD-SF-IB"/>
    <property type="match status" value="1"/>
</dbReference>
<gene>
    <name evidence="4" type="ORF">JYU14_02355</name>
</gene>
<evidence type="ECO:0000313" key="5">
    <source>
        <dbReference type="Proteomes" id="UP000722121"/>
    </source>
</evidence>
<evidence type="ECO:0000313" key="4">
    <source>
        <dbReference type="EMBL" id="MBN4066904.1"/>
    </source>
</evidence>